<dbReference type="Gene3D" id="1.25.10.10">
    <property type="entry name" value="Leucine-rich Repeat Variant"/>
    <property type="match status" value="1"/>
</dbReference>
<reference evidence="2 3" key="1">
    <citation type="submission" date="2024-03" db="EMBL/GenBank/DDBJ databases">
        <title>Aureococcus anophagefferens CCMP1851 and Kratosvirus quantuckense: Draft genome of a second virus-susceptible host strain in the model system.</title>
        <authorList>
            <person name="Chase E."/>
            <person name="Truchon A.R."/>
            <person name="Schepens W."/>
            <person name="Wilhelm S.W."/>
        </authorList>
    </citation>
    <scope>NUCLEOTIDE SEQUENCE [LARGE SCALE GENOMIC DNA]</scope>
    <source>
        <strain evidence="2 3">CCMP1851</strain>
    </source>
</reference>
<dbReference type="PROSITE" id="PS50176">
    <property type="entry name" value="ARM_REPEAT"/>
    <property type="match status" value="2"/>
</dbReference>
<evidence type="ECO:0000256" key="1">
    <source>
        <dbReference type="PROSITE-ProRule" id="PRU00259"/>
    </source>
</evidence>
<dbReference type="Proteomes" id="UP001363151">
    <property type="component" value="Unassembled WGS sequence"/>
</dbReference>
<name>A0ABR1G2L3_AURAN</name>
<comment type="caution">
    <text evidence="2">The sequence shown here is derived from an EMBL/GenBank/DDBJ whole genome shotgun (WGS) entry which is preliminary data.</text>
</comment>
<dbReference type="PANTHER" id="PTHR23315:SF7">
    <property type="entry name" value="U-BOX DOMAIN-CONTAINING PROTEIN 4"/>
    <property type="match status" value="1"/>
</dbReference>
<accession>A0ABR1G2L3</accession>
<sequence>MDQSAAEKIAEHVRVLREGDDAAKTAAARGLTDVSHRSQHYYGSIIADAGGIPLLVELLRDGSAGAKESAAQALGVIAWTNASQVLIAEAGGIPPLVDLLRDGSAETKLITAWALAFLSRDNDDNKVLIADAGGIAPLVDLLRDGSASRGAAA</sequence>
<evidence type="ECO:0000313" key="2">
    <source>
        <dbReference type="EMBL" id="KAK7242884.1"/>
    </source>
</evidence>
<evidence type="ECO:0008006" key="4">
    <source>
        <dbReference type="Google" id="ProtNLM"/>
    </source>
</evidence>
<organism evidence="2 3">
    <name type="scientific">Aureococcus anophagefferens</name>
    <name type="common">Harmful bloom alga</name>
    <dbReference type="NCBI Taxonomy" id="44056"/>
    <lineage>
        <taxon>Eukaryota</taxon>
        <taxon>Sar</taxon>
        <taxon>Stramenopiles</taxon>
        <taxon>Ochrophyta</taxon>
        <taxon>Pelagophyceae</taxon>
        <taxon>Pelagomonadales</taxon>
        <taxon>Pelagomonadaceae</taxon>
        <taxon>Aureococcus</taxon>
    </lineage>
</organism>
<feature type="repeat" description="ARM" evidence="1">
    <location>
        <begin position="91"/>
        <end position="133"/>
    </location>
</feature>
<dbReference type="InterPro" id="IPR011989">
    <property type="entry name" value="ARM-like"/>
</dbReference>
<dbReference type="SMART" id="SM00185">
    <property type="entry name" value="ARM"/>
    <property type="match status" value="2"/>
</dbReference>
<dbReference type="InterPro" id="IPR016024">
    <property type="entry name" value="ARM-type_fold"/>
</dbReference>
<dbReference type="SUPFAM" id="SSF48371">
    <property type="entry name" value="ARM repeat"/>
    <property type="match status" value="1"/>
</dbReference>
<dbReference type="PANTHER" id="PTHR23315">
    <property type="entry name" value="U BOX DOMAIN-CONTAINING"/>
    <property type="match status" value="1"/>
</dbReference>
<evidence type="ECO:0000313" key="3">
    <source>
        <dbReference type="Proteomes" id="UP001363151"/>
    </source>
</evidence>
<keyword evidence="3" id="KW-1185">Reference proteome</keyword>
<proteinExistence type="predicted"/>
<protein>
    <recommendedName>
        <fullName evidence="4">Armadillo repeat-containing domain-containing protein</fullName>
    </recommendedName>
</protein>
<gene>
    <name evidence="2" type="ORF">SO694_00127023</name>
</gene>
<dbReference type="EMBL" id="JBBJCI010000132">
    <property type="protein sequence ID" value="KAK7242884.1"/>
    <property type="molecule type" value="Genomic_DNA"/>
</dbReference>
<dbReference type="InterPro" id="IPR000225">
    <property type="entry name" value="Armadillo"/>
</dbReference>
<dbReference type="Pfam" id="PF00514">
    <property type="entry name" value="Arm"/>
    <property type="match status" value="2"/>
</dbReference>
<feature type="repeat" description="ARM" evidence="1">
    <location>
        <begin position="50"/>
        <end position="92"/>
    </location>
</feature>